<dbReference type="EMBL" id="CYGX02000141">
    <property type="protein sequence ID" value="SIT49468.1"/>
    <property type="molecule type" value="Genomic_DNA"/>
</dbReference>
<proteinExistence type="predicted"/>
<name>A0A1N7SQ12_9BURK</name>
<dbReference type="Proteomes" id="UP000187012">
    <property type="component" value="Unassembled WGS sequence"/>
</dbReference>
<reference evidence="1 2" key="1">
    <citation type="submission" date="2016-12" db="EMBL/GenBank/DDBJ databases">
        <authorList>
            <person name="Song W.-J."/>
            <person name="Kurnit D.M."/>
        </authorList>
    </citation>
    <scope>NUCLEOTIDE SEQUENCE [LARGE SCALE GENOMIC DNA]</scope>
    <source>
        <strain evidence="1 2">STM7296</strain>
    </source>
</reference>
<evidence type="ECO:0000313" key="2">
    <source>
        <dbReference type="Proteomes" id="UP000187012"/>
    </source>
</evidence>
<dbReference type="STRING" id="1247936.BN2475_1410006"/>
<keyword evidence="2" id="KW-1185">Reference proteome</keyword>
<organism evidence="1 2">
    <name type="scientific">Paraburkholderia ribeironis</name>
    <dbReference type="NCBI Taxonomy" id="1247936"/>
    <lineage>
        <taxon>Bacteria</taxon>
        <taxon>Pseudomonadati</taxon>
        <taxon>Pseudomonadota</taxon>
        <taxon>Betaproteobacteria</taxon>
        <taxon>Burkholderiales</taxon>
        <taxon>Burkholderiaceae</taxon>
        <taxon>Paraburkholderia</taxon>
    </lineage>
</organism>
<evidence type="ECO:0000313" key="1">
    <source>
        <dbReference type="EMBL" id="SIT49468.1"/>
    </source>
</evidence>
<accession>A0A1N7SQ12</accession>
<gene>
    <name evidence="1" type="ORF">BN2475_1410006</name>
</gene>
<dbReference type="AlphaFoldDB" id="A0A1N7SQ12"/>
<sequence length="70" mass="7344">MRPTWPGRAMSCMDAPGLPSLSCCDVSKVTIAAMALFDIVGFGSSRSDLSCHHVMIAQAIGGSVILFATR</sequence>
<protein>
    <submittedName>
        <fullName evidence="1">Uncharacterized protein</fullName>
    </submittedName>
</protein>